<reference evidence="1 2" key="1">
    <citation type="journal article" date="2015" name="Genome Announc.">
        <title>Expanding the biotechnology potential of lactobacilli through comparative genomics of 213 strains and associated genera.</title>
        <authorList>
            <person name="Sun Z."/>
            <person name="Harris H.M."/>
            <person name="McCann A."/>
            <person name="Guo C."/>
            <person name="Argimon S."/>
            <person name="Zhang W."/>
            <person name="Yang X."/>
            <person name="Jeffery I.B."/>
            <person name="Cooney J.C."/>
            <person name="Kagawa T.F."/>
            <person name="Liu W."/>
            <person name="Song Y."/>
            <person name="Salvetti E."/>
            <person name="Wrobel A."/>
            <person name="Rasinkangas P."/>
            <person name="Parkhill J."/>
            <person name="Rea M.C."/>
            <person name="O'Sullivan O."/>
            <person name="Ritari J."/>
            <person name="Douillard F.P."/>
            <person name="Paul Ross R."/>
            <person name="Yang R."/>
            <person name="Briner A.E."/>
            <person name="Felis G.E."/>
            <person name="de Vos W.M."/>
            <person name="Barrangou R."/>
            <person name="Klaenhammer T.R."/>
            <person name="Caufield P.W."/>
            <person name="Cui Y."/>
            <person name="Zhang H."/>
            <person name="O'Toole P.W."/>
        </authorList>
    </citation>
    <scope>NUCLEOTIDE SEQUENCE [LARGE SCALE GENOMIC DNA]</scope>
    <source>
        <strain evidence="1 2">DSM 20634</strain>
    </source>
</reference>
<dbReference type="EMBL" id="AYYY01000016">
    <property type="protein sequence ID" value="KRM61908.1"/>
    <property type="molecule type" value="Genomic_DNA"/>
</dbReference>
<dbReference type="PATRIC" id="fig|1423813.3.peg.1162"/>
<name>A0A0R2A8L3_9LACO</name>
<protein>
    <submittedName>
        <fullName evidence="1">Uncharacterized protein</fullName>
    </submittedName>
</protein>
<dbReference type="STRING" id="1423813.FC26_GL001142"/>
<sequence length="132" mass="15171">MLVLGLVALMMSFGTIYGHHVTQVNAERQFWQELEQNWHASQVRAREGSSAINIRYVNGAIRFQWCDISNQRLYREDVTIPATISVGNFKKLQMMPNGYVQAGTQRFTSSLTHKTYLMKVQLGWGGYRIVTQ</sequence>
<evidence type="ECO:0000313" key="2">
    <source>
        <dbReference type="Proteomes" id="UP000051733"/>
    </source>
</evidence>
<dbReference type="Proteomes" id="UP000051733">
    <property type="component" value="Unassembled WGS sequence"/>
</dbReference>
<evidence type="ECO:0000313" key="1">
    <source>
        <dbReference type="EMBL" id="KRM61908.1"/>
    </source>
</evidence>
<dbReference type="AlphaFoldDB" id="A0A0R2A8L3"/>
<comment type="caution">
    <text evidence="1">The sequence shown here is derived from an EMBL/GenBank/DDBJ whole genome shotgun (WGS) entry which is preliminary data.</text>
</comment>
<organism evidence="1 2">
    <name type="scientific">Paucilactobacillus vaccinostercus DSM 20634</name>
    <dbReference type="NCBI Taxonomy" id="1423813"/>
    <lineage>
        <taxon>Bacteria</taxon>
        <taxon>Bacillati</taxon>
        <taxon>Bacillota</taxon>
        <taxon>Bacilli</taxon>
        <taxon>Lactobacillales</taxon>
        <taxon>Lactobacillaceae</taxon>
        <taxon>Paucilactobacillus</taxon>
    </lineage>
</organism>
<keyword evidence="2" id="KW-1185">Reference proteome</keyword>
<gene>
    <name evidence="1" type="ORF">FC26_GL001142</name>
</gene>
<accession>A0A0R2A8L3</accession>
<proteinExistence type="predicted"/>